<comment type="caution">
    <text evidence="1">The sequence shown here is derived from an EMBL/GenBank/DDBJ whole genome shotgun (WGS) entry which is preliminary data.</text>
</comment>
<protein>
    <submittedName>
        <fullName evidence="1">Uncharacterized protein</fullName>
    </submittedName>
</protein>
<gene>
    <name evidence="1" type="ORF">M0L20_26755</name>
</gene>
<dbReference type="EMBL" id="JALPRF010000009">
    <property type="protein sequence ID" value="MCK8495494.1"/>
    <property type="molecule type" value="Genomic_DNA"/>
</dbReference>
<evidence type="ECO:0000313" key="2">
    <source>
        <dbReference type="Proteomes" id="UP001202180"/>
    </source>
</evidence>
<name>A0ABT0HTI3_9BACT</name>
<proteinExistence type="predicted"/>
<organism evidence="1 2">
    <name type="scientific">Spirosoma liriopis</name>
    <dbReference type="NCBI Taxonomy" id="2937440"/>
    <lineage>
        <taxon>Bacteria</taxon>
        <taxon>Pseudomonadati</taxon>
        <taxon>Bacteroidota</taxon>
        <taxon>Cytophagia</taxon>
        <taxon>Cytophagales</taxon>
        <taxon>Cytophagaceae</taxon>
        <taxon>Spirosoma</taxon>
    </lineage>
</organism>
<evidence type="ECO:0000313" key="1">
    <source>
        <dbReference type="EMBL" id="MCK8495494.1"/>
    </source>
</evidence>
<reference evidence="1 2" key="1">
    <citation type="submission" date="2022-04" db="EMBL/GenBank/DDBJ databases">
        <title>Spirosoma sp. strain RP8 genome sequencing and assembly.</title>
        <authorList>
            <person name="Jung Y."/>
        </authorList>
    </citation>
    <scope>NUCLEOTIDE SEQUENCE [LARGE SCALE GENOMIC DNA]</scope>
    <source>
        <strain evidence="1 2">RP8</strain>
    </source>
</reference>
<dbReference type="RefSeq" id="WP_232563673.1">
    <property type="nucleotide sequence ID" value="NZ_JALPRF010000009.1"/>
</dbReference>
<dbReference type="Proteomes" id="UP001202180">
    <property type="component" value="Unassembled WGS sequence"/>
</dbReference>
<sequence>MGKPGWSNLTVRFDRIAAFRSVNPIKLEFIILLNRIKQNGCMNEDVGLVSQN</sequence>
<accession>A0ABT0HTI3</accession>
<keyword evidence="2" id="KW-1185">Reference proteome</keyword>